<keyword evidence="3" id="KW-1133">Transmembrane helix</keyword>
<sequence length="265" mass="28704">MDTAPEGTRVQPRHKAGAQVVKLRAVRTDDGYRSVYAELTRPTVGSVIRAIVRTFGEVLITAGLVVLFFAAYEVWGKTAAINDRQNTLNQGIDQAWGAPVPGGPTPSASPSAAPYPGSALARLYVQKMRRDPWVVVEGVTPKDIAYAPGHYPTSADPGKVGNFSVAGHRSPGIFWDMEKVQPGDTVVVETKDTWYIYKVYQNVIVKPNAVEVVAPVPGQPGTAPTRTLLTLTTCNPKLDNYERMVVHAELTRTQPKTAGKPAELE</sequence>
<keyword evidence="5" id="KW-1185">Reference proteome</keyword>
<dbReference type="EMBL" id="JADOUF010000001">
    <property type="protein sequence ID" value="MBG6139724.1"/>
    <property type="molecule type" value="Genomic_DNA"/>
</dbReference>
<dbReference type="InterPro" id="IPR005754">
    <property type="entry name" value="Sortase"/>
</dbReference>
<dbReference type="Gene3D" id="2.40.260.10">
    <property type="entry name" value="Sortase"/>
    <property type="match status" value="1"/>
</dbReference>
<reference evidence="4" key="1">
    <citation type="submission" date="2020-11" db="EMBL/GenBank/DDBJ databases">
        <title>Sequencing the genomes of 1000 actinobacteria strains.</title>
        <authorList>
            <person name="Klenk H.-P."/>
        </authorList>
    </citation>
    <scope>NUCLEOTIDE SEQUENCE</scope>
    <source>
        <strain evidence="4">DSM 45356</strain>
    </source>
</reference>
<dbReference type="InterPro" id="IPR023365">
    <property type="entry name" value="Sortase_dom-sf"/>
</dbReference>
<gene>
    <name evidence="4" type="ORF">IW245_005918</name>
</gene>
<dbReference type="Pfam" id="PF04203">
    <property type="entry name" value="Sortase"/>
    <property type="match status" value="1"/>
</dbReference>
<comment type="caution">
    <text evidence="4">The sequence shown here is derived from an EMBL/GenBank/DDBJ whole genome shotgun (WGS) entry which is preliminary data.</text>
</comment>
<dbReference type="InterPro" id="IPR042003">
    <property type="entry name" value="Sortase_E"/>
</dbReference>
<name>A0A8J7GW35_9ACTN</name>
<evidence type="ECO:0000256" key="2">
    <source>
        <dbReference type="PIRSR" id="PIRSR605754-1"/>
    </source>
</evidence>
<dbReference type="AlphaFoldDB" id="A0A8J7GW35"/>
<dbReference type="NCBIfam" id="TIGR01076">
    <property type="entry name" value="sortase_fam"/>
    <property type="match status" value="1"/>
</dbReference>
<keyword evidence="3" id="KW-0812">Transmembrane</keyword>
<evidence type="ECO:0000256" key="1">
    <source>
        <dbReference type="ARBA" id="ARBA00022801"/>
    </source>
</evidence>
<dbReference type="NCBIfam" id="NF033747">
    <property type="entry name" value="class_E_sortase"/>
    <property type="match status" value="1"/>
</dbReference>
<dbReference type="Proteomes" id="UP000622552">
    <property type="component" value="Unassembled WGS sequence"/>
</dbReference>
<feature type="active site" description="Proton donor/acceptor" evidence="2">
    <location>
        <position position="168"/>
    </location>
</feature>
<keyword evidence="1" id="KW-0378">Hydrolase</keyword>
<evidence type="ECO:0000313" key="5">
    <source>
        <dbReference type="Proteomes" id="UP000622552"/>
    </source>
</evidence>
<evidence type="ECO:0000256" key="3">
    <source>
        <dbReference type="SAM" id="Phobius"/>
    </source>
</evidence>
<dbReference type="RefSeq" id="WP_233472841.1">
    <property type="nucleotide sequence ID" value="NZ_BONS01000006.1"/>
</dbReference>
<dbReference type="SUPFAM" id="SSF63817">
    <property type="entry name" value="Sortase"/>
    <property type="match status" value="1"/>
</dbReference>
<accession>A0A8J7GW35</accession>
<dbReference type="GO" id="GO:0016787">
    <property type="term" value="F:hydrolase activity"/>
    <property type="evidence" value="ECO:0007669"/>
    <property type="project" value="UniProtKB-KW"/>
</dbReference>
<feature type="active site" description="Acyl-thioester intermediate" evidence="2">
    <location>
        <position position="234"/>
    </location>
</feature>
<keyword evidence="3" id="KW-0472">Membrane</keyword>
<organism evidence="4 5">
    <name type="scientific">Longispora fulva</name>
    <dbReference type="NCBI Taxonomy" id="619741"/>
    <lineage>
        <taxon>Bacteria</taxon>
        <taxon>Bacillati</taxon>
        <taxon>Actinomycetota</taxon>
        <taxon>Actinomycetes</taxon>
        <taxon>Micromonosporales</taxon>
        <taxon>Micromonosporaceae</taxon>
        <taxon>Longispora</taxon>
    </lineage>
</organism>
<feature type="transmembrane region" description="Helical" evidence="3">
    <location>
        <begin position="58"/>
        <end position="75"/>
    </location>
</feature>
<dbReference type="InterPro" id="IPR053465">
    <property type="entry name" value="Sortase_Class_E"/>
</dbReference>
<dbReference type="CDD" id="cd05830">
    <property type="entry name" value="Sortase_E"/>
    <property type="match status" value="1"/>
</dbReference>
<protein>
    <submittedName>
        <fullName evidence="4">LPXTG-site transpeptidase (Sortase) family protein</fullName>
    </submittedName>
</protein>
<proteinExistence type="predicted"/>
<evidence type="ECO:0000313" key="4">
    <source>
        <dbReference type="EMBL" id="MBG6139724.1"/>
    </source>
</evidence>